<feature type="region of interest" description="Disordered" evidence="2">
    <location>
        <begin position="292"/>
        <end position="363"/>
    </location>
</feature>
<feature type="compositionally biased region" description="Polar residues" evidence="2">
    <location>
        <begin position="600"/>
        <end position="613"/>
    </location>
</feature>
<protein>
    <submittedName>
        <fullName evidence="3">Uncharacterized protein</fullName>
    </submittedName>
</protein>
<reference evidence="3" key="1">
    <citation type="submission" date="2022-06" db="EMBL/GenBank/DDBJ databases">
        <title>Complete genome sequences of two strains of the flax pathogen Septoria linicola.</title>
        <authorList>
            <person name="Lapalu N."/>
            <person name="Simon A."/>
            <person name="Demenou B."/>
            <person name="Paumier D."/>
            <person name="Guillot M.-P."/>
            <person name="Gout L."/>
            <person name="Valade R."/>
        </authorList>
    </citation>
    <scope>NUCLEOTIDE SEQUENCE</scope>
    <source>
        <strain evidence="3">SE15195</strain>
    </source>
</reference>
<evidence type="ECO:0000256" key="2">
    <source>
        <dbReference type="SAM" id="MobiDB-lite"/>
    </source>
</evidence>
<feature type="region of interest" description="Disordered" evidence="2">
    <location>
        <begin position="1"/>
        <end position="20"/>
    </location>
</feature>
<feature type="compositionally biased region" description="Polar residues" evidence="2">
    <location>
        <begin position="460"/>
        <end position="471"/>
    </location>
</feature>
<keyword evidence="1" id="KW-0175">Coiled coil</keyword>
<dbReference type="AlphaFoldDB" id="A0A9Q9AXJ8"/>
<gene>
    <name evidence="3" type="ORF">Slin15195_G105630</name>
</gene>
<feature type="compositionally biased region" description="Basic and acidic residues" evidence="2">
    <location>
        <begin position="293"/>
        <end position="305"/>
    </location>
</feature>
<dbReference type="EMBL" id="CP099426">
    <property type="protein sequence ID" value="USW57244.1"/>
    <property type="molecule type" value="Genomic_DNA"/>
</dbReference>
<evidence type="ECO:0000313" key="3">
    <source>
        <dbReference type="EMBL" id="USW57244.1"/>
    </source>
</evidence>
<evidence type="ECO:0000256" key="1">
    <source>
        <dbReference type="SAM" id="Coils"/>
    </source>
</evidence>
<sequence>MATPPDMAQQQQHDGDAPAKCKACGQPSMPELANDWCFGCHTILFTSAGQASATEQLLQSFPSVPANPEPMIQQDDRHRQAIGAGIARWKEDMVQWNAQARAFAQKSEAVKREAAALKQKEENIKHEWAALKQREQELKRREANIQAAQQQVFAYFNQTPRAQPPLNMQAIGTSGSIMTQPYPYSGTSINFNLVGTKYNPPAHNAHLASGAQRIPPEVRAGFKGHPITRTDSYSPSGRHAVSLTGAQIRQSIEQQNVSPMAMAGMRPRMDVARSTALTQAVERGESATLHMQEAQKAKTIQEAHHSRNGSASSSNALGIFTEGSTESTPGSSFVGAFSSPRPNKASPAHVFSPPRPPPRTSNADQDAIVHTQMAHENEIRTQNPGYAGSAIRLPQQSGTGRLLCPDCGTDKPIVKKRNDGIHCTSCFNKRNKAGENLQTIEQRGGIIQVQRAAPIAAAESQPNGAGQNLPRSENIVFGHPSASDKPLYEPELAQRRAEKEAAAGLQAQNASCTPYSAMMGESAQAFSYTSSPFTAGQYHARERIADPGLNPQQCPAHAGSGTPKRNHGEAFGVDEHEMVDSPMSQLSHLQSNKKFKRSPQQHLATAPQYSAHQATEAPASESNNLPLEFESSSSMGEETAQLSNLQDQHTTMYLPCPTTPGPALGYADASNFYMSGGRRGSSPTLEEFEASLGMKLLLENARLDKEKAEKEGVAEPKAQ</sequence>
<organism evidence="3 4">
    <name type="scientific">Septoria linicola</name>
    <dbReference type="NCBI Taxonomy" id="215465"/>
    <lineage>
        <taxon>Eukaryota</taxon>
        <taxon>Fungi</taxon>
        <taxon>Dikarya</taxon>
        <taxon>Ascomycota</taxon>
        <taxon>Pezizomycotina</taxon>
        <taxon>Dothideomycetes</taxon>
        <taxon>Dothideomycetidae</taxon>
        <taxon>Mycosphaerellales</taxon>
        <taxon>Mycosphaerellaceae</taxon>
        <taxon>Septoria</taxon>
    </lineage>
</organism>
<feature type="region of interest" description="Disordered" evidence="2">
    <location>
        <begin position="546"/>
        <end position="643"/>
    </location>
</feature>
<feature type="coiled-coil region" evidence="1">
    <location>
        <begin position="100"/>
        <end position="151"/>
    </location>
</feature>
<feature type="compositionally biased region" description="Low complexity" evidence="2">
    <location>
        <begin position="321"/>
        <end position="332"/>
    </location>
</feature>
<evidence type="ECO:0000313" key="4">
    <source>
        <dbReference type="Proteomes" id="UP001056384"/>
    </source>
</evidence>
<proteinExistence type="predicted"/>
<accession>A0A9Q9AXJ8</accession>
<name>A0A9Q9AXJ8_9PEZI</name>
<dbReference type="Proteomes" id="UP001056384">
    <property type="component" value="Chromosome 9"/>
</dbReference>
<feature type="region of interest" description="Disordered" evidence="2">
    <location>
        <begin position="457"/>
        <end position="486"/>
    </location>
</feature>
<feature type="compositionally biased region" description="Polar residues" evidence="2">
    <location>
        <begin position="620"/>
        <end position="643"/>
    </location>
</feature>
<keyword evidence="4" id="KW-1185">Reference proteome</keyword>